<accession>A0ABP6N7R3</accession>
<reference evidence="2" key="1">
    <citation type="journal article" date="2019" name="Int. J. Syst. Evol. Microbiol.">
        <title>The Global Catalogue of Microorganisms (GCM) 10K type strain sequencing project: providing services to taxonomists for standard genome sequencing and annotation.</title>
        <authorList>
            <consortium name="The Broad Institute Genomics Platform"/>
            <consortium name="The Broad Institute Genome Sequencing Center for Infectious Disease"/>
            <person name="Wu L."/>
            <person name="Ma J."/>
        </authorList>
    </citation>
    <scope>NUCLEOTIDE SEQUENCE [LARGE SCALE GENOMIC DNA]</scope>
    <source>
        <strain evidence="2">JCM 11574</strain>
    </source>
</reference>
<dbReference type="RefSeq" id="WP_345050989.1">
    <property type="nucleotide sequence ID" value="NZ_BAAAVM010000032.1"/>
</dbReference>
<keyword evidence="2" id="KW-1185">Reference proteome</keyword>
<protein>
    <submittedName>
        <fullName evidence="1">Uncharacterized protein</fullName>
    </submittedName>
</protein>
<dbReference type="Proteomes" id="UP001500893">
    <property type="component" value="Unassembled WGS sequence"/>
</dbReference>
<evidence type="ECO:0000313" key="2">
    <source>
        <dbReference type="Proteomes" id="UP001500893"/>
    </source>
</evidence>
<name>A0ABP6N7R3_9ACTN</name>
<gene>
    <name evidence="1" type="ORF">GCM10010521_26860</name>
</gene>
<organism evidence="1 2">
    <name type="scientific">Streptomyces rameus</name>
    <dbReference type="NCBI Taxonomy" id="68261"/>
    <lineage>
        <taxon>Bacteria</taxon>
        <taxon>Bacillati</taxon>
        <taxon>Actinomycetota</taxon>
        <taxon>Actinomycetes</taxon>
        <taxon>Kitasatosporales</taxon>
        <taxon>Streptomycetaceae</taxon>
        <taxon>Streptomyces</taxon>
    </lineage>
</organism>
<comment type="caution">
    <text evidence="1">The sequence shown here is derived from an EMBL/GenBank/DDBJ whole genome shotgun (WGS) entry which is preliminary data.</text>
</comment>
<proteinExistence type="predicted"/>
<evidence type="ECO:0000313" key="1">
    <source>
        <dbReference type="EMBL" id="GAA3139097.1"/>
    </source>
</evidence>
<dbReference type="EMBL" id="BAAAVM010000032">
    <property type="protein sequence ID" value="GAA3139097.1"/>
    <property type="molecule type" value="Genomic_DNA"/>
</dbReference>
<sequence length="49" mass="5279">MAGPAGRTGFLATEKLMAADVTLVLRYRVELARSRTPPGRPPELARTAL</sequence>